<reference evidence="2" key="1">
    <citation type="journal article" date="2019" name="Int. J. Syst. Evol. Microbiol.">
        <title>The Global Catalogue of Microorganisms (GCM) 10K type strain sequencing project: providing services to taxonomists for standard genome sequencing and annotation.</title>
        <authorList>
            <consortium name="The Broad Institute Genomics Platform"/>
            <consortium name="The Broad Institute Genome Sequencing Center for Infectious Disease"/>
            <person name="Wu L."/>
            <person name="Ma J."/>
        </authorList>
    </citation>
    <scope>NUCLEOTIDE SEQUENCE [LARGE SCALE GENOMIC DNA]</scope>
    <source>
        <strain evidence="2">KCTC 52239</strain>
    </source>
</reference>
<gene>
    <name evidence="1" type="ORF">ACFOD7_11690</name>
</gene>
<name>A0ABV7IKR1_9RHOB</name>
<proteinExistence type="predicted"/>
<evidence type="ECO:0000313" key="2">
    <source>
        <dbReference type="Proteomes" id="UP001595557"/>
    </source>
</evidence>
<keyword evidence="2" id="KW-1185">Reference proteome</keyword>
<dbReference type="RefSeq" id="WP_207471091.1">
    <property type="nucleotide sequence ID" value="NZ_JAFNAW010000061.1"/>
</dbReference>
<dbReference type="SUPFAM" id="SSF55874">
    <property type="entry name" value="ATPase domain of HSP90 chaperone/DNA topoisomerase II/histidine kinase"/>
    <property type="match status" value="1"/>
</dbReference>
<evidence type="ECO:0000313" key="1">
    <source>
        <dbReference type="EMBL" id="MFC3168711.1"/>
    </source>
</evidence>
<organism evidence="1 2">
    <name type="scientific">Paracoccus fontiphilus</name>
    <dbReference type="NCBI Taxonomy" id="1815556"/>
    <lineage>
        <taxon>Bacteria</taxon>
        <taxon>Pseudomonadati</taxon>
        <taxon>Pseudomonadota</taxon>
        <taxon>Alphaproteobacteria</taxon>
        <taxon>Rhodobacterales</taxon>
        <taxon>Paracoccaceae</taxon>
        <taxon>Paracoccus</taxon>
    </lineage>
</organism>
<comment type="caution">
    <text evidence="1">The sequence shown here is derived from an EMBL/GenBank/DDBJ whole genome shotgun (WGS) entry which is preliminary data.</text>
</comment>
<protein>
    <recommendedName>
        <fullName evidence="3">ATP-binding protein</fullName>
    </recommendedName>
</protein>
<dbReference type="Proteomes" id="UP001595557">
    <property type="component" value="Unassembled WGS sequence"/>
</dbReference>
<dbReference type="EMBL" id="JBHRTE010000046">
    <property type="protein sequence ID" value="MFC3168711.1"/>
    <property type="molecule type" value="Genomic_DNA"/>
</dbReference>
<accession>A0ABV7IKR1</accession>
<dbReference type="InterPro" id="IPR036890">
    <property type="entry name" value="HATPase_C_sf"/>
</dbReference>
<sequence length="355" mass="40231">MKKIDLETARRRSWAALRAHVKTLARKHRNYRIVTIRDRIIPPAQFNLSDDYDATVECLRALKVAALTPAKRRERRFVHIDFTPIRRISLAGAVVLAAEIDRWRHTKRAKMRPRDIDFWDPEVKRRLRSLGFFELLGVDYSPYDPDAYDEDNVTLLPLISGQRLDREELYRLLTNIMGAVAKVLRQDPRVYGALTEAVYNSITHAYPEGMPCEFPPLRNGWWATAGWSPKEEVIKFWVYDQGVGIPATLPRSRYWEQARTLLAKTPIVGNNLGDASRMIQAALEVDRTSLDGGHGKGLQDVIAPVQDLARGQVRILSGKGSIIHTGGKTTAHVDRALHLGGTLIEWTIPVVFASE</sequence>
<evidence type="ECO:0008006" key="3">
    <source>
        <dbReference type="Google" id="ProtNLM"/>
    </source>
</evidence>